<protein>
    <recommendedName>
        <fullName evidence="3">NRDE family protein</fullName>
    </recommendedName>
</protein>
<dbReference type="Pfam" id="PF05742">
    <property type="entry name" value="TANGO2"/>
    <property type="match status" value="1"/>
</dbReference>
<keyword evidence="2" id="KW-1185">Reference proteome</keyword>
<name>A0ABQ6ABP3_9PROT</name>
<dbReference type="Gene3D" id="3.60.60.10">
    <property type="entry name" value="Penicillin V Acylase, Chain A"/>
    <property type="match status" value="1"/>
</dbReference>
<dbReference type="PANTHER" id="PTHR17985:SF8">
    <property type="entry name" value="TRANSPORT AND GOLGI ORGANIZATION PROTEIN 2 HOMOLOG"/>
    <property type="match status" value="1"/>
</dbReference>
<reference evidence="2" key="1">
    <citation type="journal article" date="2019" name="Int. J. Syst. Evol. Microbiol.">
        <title>The Global Catalogue of Microorganisms (GCM) 10K type strain sequencing project: providing services to taxonomists for standard genome sequencing and annotation.</title>
        <authorList>
            <consortium name="The Broad Institute Genomics Platform"/>
            <consortium name="The Broad Institute Genome Sequencing Center for Infectious Disease"/>
            <person name="Wu L."/>
            <person name="Ma J."/>
        </authorList>
    </citation>
    <scope>NUCLEOTIDE SEQUENCE [LARGE SCALE GENOMIC DNA]</scope>
    <source>
        <strain evidence="2">NBRC 112502</strain>
    </source>
</reference>
<comment type="caution">
    <text evidence="1">The sequence shown here is derived from an EMBL/GenBank/DDBJ whole genome shotgun (WGS) entry which is preliminary data.</text>
</comment>
<dbReference type="EMBL" id="BSOS01000073">
    <property type="protein sequence ID" value="GLR68017.1"/>
    <property type="molecule type" value="Genomic_DNA"/>
</dbReference>
<sequence length="228" mass="23750">MCSIILRIDAQGVFIGANRDEMVERAWEPPGEFWPGVIAGRDRLAGGTWLGMNRHGVVAAVLNRTGTLGPAAGKRSRGELPVMALGEASASAAAQVLAGLDAGAYRPFNLVVADAAGAFLLRGLGEGKPDVARLGEGVTMITSGEPNDVAHPRIARHLPRFSAAAFEDWAALLADAAGDWETTLNIPEKDGFGTVCSSLIALPCPPGKPEWWFAAGRPDAVGFVAVAV</sequence>
<proteinExistence type="predicted"/>
<dbReference type="Proteomes" id="UP001156641">
    <property type="component" value="Unassembled WGS sequence"/>
</dbReference>
<evidence type="ECO:0000313" key="1">
    <source>
        <dbReference type="EMBL" id="GLR68017.1"/>
    </source>
</evidence>
<organism evidence="1 2">
    <name type="scientific">Acidocella aquatica</name>
    <dbReference type="NCBI Taxonomy" id="1922313"/>
    <lineage>
        <taxon>Bacteria</taxon>
        <taxon>Pseudomonadati</taxon>
        <taxon>Pseudomonadota</taxon>
        <taxon>Alphaproteobacteria</taxon>
        <taxon>Acetobacterales</taxon>
        <taxon>Acidocellaceae</taxon>
        <taxon>Acidocella</taxon>
    </lineage>
</organism>
<dbReference type="PANTHER" id="PTHR17985">
    <property type="entry name" value="SER/THR-RICH PROTEIN T10 IN DGCR REGION"/>
    <property type="match status" value="1"/>
</dbReference>
<accession>A0ABQ6ABP3</accession>
<evidence type="ECO:0008006" key="3">
    <source>
        <dbReference type="Google" id="ProtNLM"/>
    </source>
</evidence>
<dbReference type="InterPro" id="IPR008551">
    <property type="entry name" value="TANGO2"/>
</dbReference>
<gene>
    <name evidence="1" type="ORF">GCM10010909_26980</name>
</gene>
<dbReference type="RefSeq" id="WP_284258847.1">
    <property type="nucleotide sequence ID" value="NZ_BSOS01000073.1"/>
</dbReference>
<evidence type="ECO:0000313" key="2">
    <source>
        <dbReference type="Proteomes" id="UP001156641"/>
    </source>
</evidence>